<dbReference type="InterPro" id="IPR011990">
    <property type="entry name" value="TPR-like_helical_dom_sf"/>
</dbReference>
<dbReference type="InterPro" id="IPR005158">
    <property type="entry name" value="BTAD"/>
</dbReference>
<dbReference type="SUPFAM" id="SSF46894">
    <property type="entry name" value="C-terminal effector domain of the bipartite response regulators"/>
    <property type="match status" value="1"/>
</dbReference>
<sequence>MESYRYEGARRCPHPASVVEMLPGRRCRGRESARRTDGPAAFEPGTGVISVTFRFELLGPIQARNNDRELNLGTPQQCAVLGLLLLAEGRWVSLERMIEALWGMSPPETASSAVRTYVSRLRGLLSVCGDECRIRSGGGGYQLPVPSDALDLVEFDRRVRRGRALRESGDRRAAVAELRRALALWRGEALGGARGEYVEAERDRLERLRLLSLQERIELDIELGRHAEVLPDLAMLTRSHPLQERLRELQMLALYRAGRQAEALRVYRDVWELLNSQLGVEPDADLRRLHAQVLRADPALRPCESLAGRLEMARQDGVGGP</sequence>
<evidence type="ECO:0000256" key="5">
    <source>
        <dbReference type="PROSITE-ProRule" id="PRU01091"/>
    </source>
</evidence>
<evidence type="ECO:0000256" key="1">
    <source>
        <dbReference type="ARBA" id="ARBA00005820"/>
    </source>
</evidence>
<evidence type="ECO:0000313" key="8">
    <source>
        <dbReference type="Proteomes" id="UP001500804"/>
    </source>
</evidence>
<dbReference type="CDD" id="cd15831">
    <property type="entry name" value="BTAD"/>
    <property type="match status" value="1"/>
</dbReference>
<dbReference type="Gene3D" id="1.10.10.10">
    <property type="entry name" value="Winged helix-like DNA-binding domain superfamily/Winged helix DNA-binding domain"/>
    <property type="match status" value="1"/>
</dbReference>
<evidence type="ECO:0000256" key="3">
    <source>
        <dbReference type="ARBA" id="ARBA00023125"/>
    </source>
</evidence>
<keyword evidence="2" id="KW-0805">Transcription regulation</keyword>
<accession>A0ABP9NN03</accession>
<dbReference type="PANTHER" id="PTHR35807">
    <property type="entry name" value="TRANSCRIPTIONAL REGULATOR REDD-RELATED"/>
    <property type="match status" value="1"/>
</dbReference>
<keyword evidence="8" id="KW-1185">Reference proteome</keyword>
<dbReference type="InterPro" id="IPR016032">
    <property type="entry name" value="Sig_transdc_resp-reg_C-effctor"/>
</dbReference>
<gene>
    <name evidence="7" type="ORF">GCM10023320_41050</name>
</gene>
<comment type="caution">
    <text evidence="7">The sequence shown here is derived from an EMBL/GenBank/DDBJ whole genome shotgun (WGS) entry which is preliminary data.</text>
</comment>
<comment type="similarity">
    <text evidence="1">Belongs to the AfsR/DnrI/RedD regulatory family.</text>
</comment>
<dbReference type="InterPro" id="IPR036388">
    <property type="entry name" value="WH-like_DNA-bd_sf"/>
</dbReference>
<feature type="domain" description="OmpR/PhoB-type" evidence="6">
    <location>
        <begin position="44"/>
        <end position="145"/>
    </location>
</feature>
<organism evidence="7 8">
    <name type="scientific">Pseudonocardia adelaidensis</name>
    <dbReference type="NCBI Taxonomy" id="648754"/>
    <lineage>
        <taxon>Bacteria</taxon>
        <taxon>Bacillati</taxon>
        <taxon>Actinomycetota</taxon>
        <taxon>Actinomycetes</taxon>
        <taxon>Pseudonocardiales</taxon>
        <taxon>Pseudonocardiaceae</taxon>
        <taxon>Pseudonocardia</taxon>
    </lineage>
</organism>
<dbReference type="Proteomes" id="UP001500804">
    <property type="component" value="Unassembled WGS sequence"/>
</dbReference>
<dbReference type="InterPro" id="IPR001867">
    <property type="entry name" value="OmpR/PhoB-type_DNA-bd"/>
</dbReference>
<keyword evidence="4" id="KW-0804">Transcription</keyword>
<dbReference type="SMART" id="SM00862">
    <property type="entry name" value="Trans_reg_C"/>
    <property type="match status" value="1"/>
</dbReference>
<reference evidence="8" key="1">
    <citation type="journal article" date="2019" name="Int. J. Syst. Evol. Microbiol.">
        <title>The Global Catalogue of Microorganisms (GCM) 10K type strain sequencing project: providing services to taxonomists for standard genome sequencing and annotation.</title>
        <authorList>
            <consortium name="The Broad Institute Genomics Platform"/>
            <consortium name="The Broad Institute Genome Sequencing Center for Infectious Disease"/>
            <person name="Wu L."/>
            <person name="Ma J."/>
        </authorList>
    </citation>
    <scope>NUCLEOTIDE SEQUENCE [LARGE SCALE GENOMIC DNA]</scope>
    <source>
        <strain evidence="8">JCM 18302</strain>
    </source>
</reference>
<dbReference type="InterPro" id="IPR051677">
    <property type="entry name" value="AfsR-DnrI-RedD_regulator"/>
</dbReference>
<evidence type="ECO:0000313" key="7">
    <source>
        <dbReference type="EMBL" id="GAA5125940.1"/>
    </source>
</evidence>
<evidence type="ECO:0000259" key="6">
    <source>
        <dbReference type="PROSITE" id="PS51755"/>
    </source>
</evidence>
<dbReference type="EMBL" id="BAABJO010000014">
    <property type="protein sequence ID" value="GAA5125940.1"/>
    <property type="molecule type" value="Genomic_DNA"/>
</dbReference>
<dbReference type="Pfam" id="PF00486">
    <property type="entry name" value="Trans_reg_C"/>
    <property type="match status" value="1"/>
</dbReference>
<dbReference type="PANTHER" id="PTHR35807:SF1">
    <property type="entry name" value="TRANSCRIPTIONAL REGULATOR REDD"/>
    <property type="match status" value="1"/>
</dbReference>
<keyword evidence="3 5" id="KW-0238">DNA-binding</keyword>
<name>A0ABP9NN03_9PSEU</name>
<evidence type="ECO:0000256" key="4">
    <source>
        <dbReference type="ARBA" id="ARBA00023163"/>
    </source>
</evidence>
<dbReference type="SUPFAM" id="SSF48452">
    <property type="entry name" value="TPR-like"/>
    <property type="match status" value="1"/>
</dbReference>
<feature type="DNA-binding region" description="OmpR/PhoB-type" evidence="5">
    <location>
        <begin position="44"/>
        <end position="145"/>
    </location>
</feature>
<proteinExistence type="inferred from homology"/>
<dbReference type="PROSITE" id="PS51755">
    <property type="entry name" value="OMPR_PHOB"/>
    <property type="match status" value="1"/>
</dbReference>
<dbReference type="Gene3D" id="1.25.40.10">
    <property type="entry name" value="Tetratricopeptide repeat domain"/>
    <property type="match status" value="1"/>
</dbReference>
<dbReference type="Pfam" id="PF03704">
    <property type="entry name" value="BTAD"/>
    <property type="match status" value="1"/>
</dbReference>
<evidence type="ECO:0000256" key="2">
    <source>
        <dbReference type="ARBA" id="ARBA00023015"/>
    </source>
</evidence>
<protein>
    <recommendedName>
        <fullName evidence="6">OmpR/PhoB-type domain-containing protein</fullName>
    </recommendedName>
</protein>
<dbReference type="SMART" id="SM01043">
    <property type="entry name" value="BTAD"/>
    <property type="match status" value="1"/>
</dbReference>